<feature type="region of interest" description="Disordered" evidence="1">
    <location>
        <begin position="1339"/>
        <end position="1468"/>
    </location>
</feature>
<feature type="compositionally biased region" description="Basic and acidic residues" evidence="1">
    <location>
        <begin position="930"/>
        <end position="948"/>
    </location>
</feature>
<feature type="region of interest" description="Disordered" evidence="1">
    <location>
        <begin position="366"/>
        <end position="417"/>
    </location>
</feature>
<feature type="compositionally biased region" description="Basic residues" evidence="1">
    <location>
        <begin position="390"/>
        <end position="399"/>
    </location>
</feature>
<feature type="compositionally biased region" description="Basic and acidic residues" evidence="1">
    <location>
        <begin position="1357"/>
        <end position="1368"/>
    </location>
</feature>
<feature type="compositionally biased region" description="Basic and acidic residues" evidence="1">
    <location>
        <begin position="1447"/>
        <end position="1457"/>
    </location>
</feature>
<reference evidence="2" key="1">
    <citation type="submission" date="2015-12" db="EMBL/GenBank/DDBJ databases">
        <title>Update maize B73 reference genome by single molecule sequencing technologies.</title>
        <authorList>
            <consortium name="Maize Genome Sequencing Project"/>
            <person name="Ware D."/>
        </authorList>
    </citation>
    <scope>NUCLEOTIDE SEQUENCE</scope>
    <source>
        <tissue evidence="2">Seedling</tissue>
    </source>
</reference>
<feature type="region of interest" description="Disordered" evidence="1">
    <location>
        <begin position="1077"/>
        <end position="1099"/>
    </location>
</feature>
<feature type="compositionally biased region" description="Basic and acidic residues" evidence="1">
    <location>
        <begin position="1314"/>
        <end position="1327"/>
    </location>
</feature>
<accession>A0A1D6J8T3</accession>
<feature type="region of interest" description="Disordered" evidence="1">
    <location>
        <begin position="1281"/>
        <end position="1327"/>
    </location>
</feature>
<feature type="compositionally biased region" description="Basic residues" evidence="1">
    <location>
        <begin position="901"/>
        <end position="911"/>
    </location>
</feature>
<dbReference type="IntAct" id="A0A1D6J8T3">
    <property type="interactions" value="12"/>
</dbReference>
<feature type="compositionally biased region" description="Polar residues" evidence="1">
    <location>
        <begin position="471"/>
        <end position="485"/>
    </location>
</feature>
<feature type="compositionally biased region" description="Polar residues" evidence="1">
    <location>
        <begin position="739"/>
        <end position="749"/>
    </location>
</feature>
<evidence type="ECO:0000313" key="2">
    <source>
        <dbReference type="EMBL" id="AQK44335.1"/>
    </source>
</evidence>
<feature type="compositionally biased region" description="Basic and acidic residues" evidence="1">
    <location>
        <begin position="1015"/>
        <end position="1030"/>
    </location>
</feature>
<protein>
    <submittedName>
        <fullName evidence="2">Uncharacterized protein</fullName>
    </submittedName>
</protein>
<feature type="compositionally biased region" description="Polar residues" evidence="1">
    <location>
        <begin position="1458"/>
        <end position="1468"/>
    </location>
</feature>
<feature type="compositionally biased region" description="Basic and acidic residues" evidence="1">
    <location>
        <begin position="1169"/>
        <end position="1179"/>
    </location>
</feature>
<feature type="compositionally biased region" description="Basic and acidic residues" evidence="1">
    <location>
        <begin position="1281"/>
        <end position="1292"/>
    </location>
</feature>
<feature type="compositionally biased region" description="Basic and acidic residues" evidence="1">
    <location>
        <begin position="370"/>
        <end position="380"/>
    </location>
</feature>
<feature type="compositionally biased region" description="Polar residues" evidence="1">
    <location>
        <begin position="400"/>
        <end position="415"/>
    </location>
</feature>
<feature type="region of interest" description="Disordered" evidence="1">
    <location>
        <begin position="998"/>
        <end position="1045"/>
    </location>
</feature>
<proteinExistence type="predicted"/>
<dbReference type="EMBL" id="CM000786">
    <property type="protein sequence ID" value="AQK44335.1"/>
    <property type="molecule type" value="Genomic_DNA"/>
</dbReference>
<feature type="region of interest" description="Disordered" evidence="1">
    <location>
        <begin position="1164"/>
        <end position="1199"/>
    </location>
</feature>
<feature type="region of interest" description="Disordered" evidence="1">
    <location>
        <begin position="886"/>
        <end position="948"/>
    </location>
</feature>
<feature type="region of interest" description="Disordered" evidence="1">
    <location>
        <begin position="739"/>
        <end position="781"/>
    </location>
</feature>
<feature type="region of interest" description="Disordered" evidence="1">
    <location>
        <begin position="1227"/>
        <end position="1261"/>
    </location>
</feature>
<feature type="compositionally biased region" description="Polar residues" evidence="1">
    <location>
        <begin position="1082"/>
        <end position="1099"/>
    </location>
</feature>
<evidence type="ECO:0000256" key="1">
    <source>
        <dbReference type="SAM" id="MobiDB-lite"/>
    </source>
</evidence>
<feature type="region of interest" description="Disordered" evidence="1">
    <location>
        <begin position="652"/>
        <end position="724"/>
    </location>
</feature>
<feature type="region of interest" description="Disordered" evidence="1">
    <location>
        <begin position="448"/>
        <end position="540"/>
    </location>
</feature>
<feature type="compositionally biased region" description="Polar residues" evidence="1">
    <location>
        <begin position="916"/>
        <end position="925"/>
    </location>
</feature>
<organism evidence="2">
    <name type="scientific">Zea mays</name>
    <name type="common">Maize</name>
    <dbReference type="NCBI Taxonomy" id="4577"/>
    <lineage>
        <taxon>Eukaryota</taxon>
        <taxon>Viridiplantae</taxon>
        <taxon>Streptophyta</taxon>
        <taxon>Embryophyta</taxon>
        <taxon>Tracheophyta</taxon>
        <taxon>Spermatophyta</taxon>
        <taxon>Magnoliopsida</taxon>
        <taxon>Liliopsida</taxon>
        <taxon>Poales</taxon>
        <taxon>Poaceae</taxon>
        <taxon>PACMAD clade</taxon>
        <taxon>Panicoideae</taxon>
        <taxon>Andropogonodae</taxon>
        <taxon>Andropogoneae</taxon>
        <taxon>Tripsacinae</taxon>
        <taxon>Zea</taxon>
    </lineage>
</organism>
<feature type="compositionally biased region" description="Polar residues" evidence="1">
    <location>
        <begin position="1386"/>
        <end position="1401"/>
    </location>
</feature>
<name>A0A1D6J8T3_MAIZE</name>
<sequence>MTTAAPPPLLMAHREGGDVPISLFLDTDLGTHLALLVAPDTDIRGLKSQVAVEHAVAFPDLGPVTVKSFQVRRKGVLYRLSDSMTVMSAFTKIKGGCFLHVNMAEATAATHCCQDAPATDTRRLNGVSLGIYEKNHVQELPAVAPDVACDMLPRGLEVELDIQVCVFPKKNLYACLLYQDQSKGVCHPVDDKTTHPSYSSCNDDAVLNTVQTHDVLPNCTLVPSSSQLNTEVPKNNAVGLASYTEAGIAQVIDKAKSYSGQIKHANQTEGAYIISTSKACVDKSLNESNMSHAVEELHASRDHGVGDDVSDKKQVMVEEQLLEEIQAKDNLSQAKEHKKCRTSSFDTSCMDLLETGTTSLVESLNTSNHQEVHDTLHEESIQLENPSTVGKKKKRKRRQLSPSKSASAQETTEPSATAVDLLIPTGEVLSNNSPGIQIHNIHAMDNLSQEKEQKKSRTSSPDTSNRHLLETNPTSLRETLNTSNHQGHDTLDEEFIQPENPSAAGKKKKKRRQLVPSKYASAQITTEPSSGAAPADLSKSTGDKAYNAELTSKGETVVEASGLPLSSYEHNDGNQGGKSVKFVSDDQASTDLISEQEKFDHALKGCRDPLIADDIYSTGENVAIEGKTTKGSCAPLNGGDRHEEIKHLNEGCHNAGVPETSNMEKDGKSTDVSDKRQTSQNTSQVKKRKKSKVGSVDMPSVDASGEKDHRYSENATKQDTASTKREIVHEPSMQQMSNIVHQGDSNVIENPSGDGKKKKKRRHHSESLKGMNPSQDLTKSSGFVTNESSIQCTGAAPINAKQTNLVIIEGETVTGHRKLSENLDVAATHVVDEVLADLRSKDGLSKDLDENLLPGQTHLGSNQNGIEVPESIAVKVGSTTAALPPKYPATVHSASPVNSPRQRKSKGKKLKVLSTMADSSHQSSGVPEEDANRKLKESDSLRFADKTSDHEDIVTANVVAQADEKRKATKRQRKKGSVKQVLDTLDLKEVNDTEENLVQGGSVVDTPLSTAGNVEQKDWSSETLSPKEQETNCSTHGLDSHTAKDSQDEYVTDTIGTHDNENAAGTPALHVVQKDAMALKSASPNSQKEQETSLNSELQSQDCPLEHGFSADLVNSRTEKGVRTTSSASAVKSDYNTMFHPANGRINVLDHFSRSNLNDGSSIVAESKQNNEDGSLREVKNKKKKRKQGTGSVEPNDVIESLPSEIASLTGHFGTSKAVVSSVATENMNGGNENVNKGKEKKRKGKSNMEVPTAGKDHPNCDTQFIDIGTQESLISIVQKERTGQDNGKESNSKATQNASIMQHEPEDATWNRSPEKNHHQSVDDDQNKLLTEKDHAHINKEVRKFTPQTKAHAKIRKPDGSTIKEKVAPNPKPVTNLVKDFSMSPRASSDSTEGMPQSANRYRVAVRKVPSKRYEETSGNSNKASRKVGSGAIFNDSISEGSGDELDTKTVMERSPNKSSTSADSGRNLNEIVSHGIGSHLHLVRFIIHLNCSWIVLDVASDIQVHMCLINLPLTGISSAASGESEVPDDDGTVSLSQKSFKGLHISSILRGSRSYKKALKRQMELLDDDTIVPDSQPADGLWG</sequence>
<gene>
    <name evidence="2" type="ORF">ZEAMMB73_Zm00001d025712</name>
</gene>
<dbReference type="InParanoid" id="A0A1D6J8T3"/>
<feature type="compositionally biased region" description="Polar residues" evidence="1">
    <location>
        <begin position="772"/>
        <end position="781"/>
    </location>
</feature>
<dbReference type="ExpressionAtlas" id="A0A1D6J8T3">
    <property type="expression patterns" value="baseline and differential"/>
</dbReference>
<feature type="compositionally biased region" description="Polar residues" evidence="1">
    <location>
        <begin position="520"/>
        <end position="529"/>
    </location>
</feature>
<feature type="compositionally biased region" description="Basic and acidic residues" evidence="1">
    <location>
        <begin position="662"/>
        <end position="677"/>
    </location>
</feature>